<dbReference type="Pfam" id="PF16263">
    <property type="entry name" value="DUF4917"/>
    <property type="match status" value="1"/>
</dbReference>
<protein>
    <submittedName>
        <fullName evidence="1">DUF4917 family protein</fullName>
    </submittedName>
</protein>
<gene>
    <name evidence="1" type="ORF">D5F11_007110</name>
</gene>
<comment type="caution">
    <text evidence="1">The sequence shown here is derived from an EMBL/GenBank/DDBJ whole genome shotgun (WGS) entry which is preliminary data.</text>
</comment>
<dbReference type="AlphaFoldDB" id="A0A429X9Y7"/>
<proteinExistence type="predicted"/>
<dbReference type="OrthoDB" id="828244at2"/>
<dbReference type="EMBL" id="QYTW02000005">
    <property type="protein sequence ID" value="RST60220.1"/>
    <property type="molecule type" value="Genomic_DNA"/>
</dbReference>
<evidence type="ECO:0000313" key="2">
    <source>
        <dbReference type="Proteomes" id="UP000287296"/>
    </source>
</evidence>
<organism evidence="1 2">
    <name type="scientific">Siminovitchia terrae</name>
    <name type="common">Bacillus terrae</name>
    <dbReference type="NCBI Taxonomy" id="1914933"/>
    <lineage>
        <taxon>Bacteria</taxon>
        <taxon>Bacillati</taxon>
        <taxon>Bacillota</taxon>
        <taxon>Bacilli</taxon>
        <taxon>Bacillales</taxon>
        <taxon>Bacillaceae</taxon>
        <taxon>Siminovitchia</taxon>
    </lineage>
</organism>
<sequence length="345" mass="40734">MNQGYRNQIREDVILLNDYKDLYFEQKIKPNHLLIGNGFSISVWDKFSYNSLYENVEYEMDDIDRKLFKSFNTSNFEHIMEHLLNAIKINKKFNIDTTQLQDSYERIKSSLISSIISVHPDYENLYLQTNVKQNYCFRVFTDSVFTTNYDLIPYWLINELLSKQRRNVTDFFTRRPKGYLYFNPNKNLDGLKLFYLHGALHFYINHLGDVVKVENRHDYLIQSVVESIKKDRAPLYVSEGSYEGKLRQIENNHYLSFCYDSLKEIDGDLTIFGLDLSTDNDKHIIEAINASGIENIAYGIFDKSRQESIKESINDKFRDKTILFFNSGTFYDNVMHINSDIVLNT</sequence>
<accession>A0A429X9Y7</accession>
<evidence type="ECO:0000313" key="1">
    <source>
        <dbReference type="EMBL" id="RST60220.1"/>
    </source>
</evidence>
<reference evidence="1 2" key="1">
    <citation type="submission" date="2018-12" db="EMBL/GenBank/DDBJ databases">
        <authorList>
            <person name="Sun L."/>
            <person name="Chen Z."/>
        </authorList>
    </citation>
    <scope>NUCLEOTIDE SEQUENCE [LARGE SCALE GENOMIC DNA]</scope>
    <source>
        <strain evidence="1 2">LMG 29736</strain>
    </source>
</reference>
<dbReference type="InterPro" id="IPR032581">
    <property type="entry name" value="DUF4917"/>
</dbReference>
<name>A0A429X9Y7_SIMTE</name>
<dbReference type="Proteomes" id="UP000287296">
    <property type="component" value="Unassembled WGS sequence"/>
</dbReference>